<dbReference type="Ensembl" id="ENSXETT00000115296">
    <property type="protein sequence ID" value="ENSXETP00000102939"/>
    <property type="gene ID" value="ENSXETG00000042316"/>
</dbReference>
<dbReference type="GO" id="GO:0038023">
    <property type="term" value="F:signaling receptor activity"/>
    <property type="evidence" value="ECO:0000318"/>
    <property type="project" value="GO_Central"/>
</dbReference>
<dbReference type="GeneTree" id="ENSGT00940000162571"/>
<gene>
    <name evidence="16 18 19" type="primary">lrrc38</name>
</gene>
<dbReference type="SMART" id="SM00082">
    <property type="entry name" value="LRRCT"/>
    <property type="match status" value="1"/>
</dbReference>
<evidence type="ECO:0000259" key="15">
    <source>
        <dbReference type="SMART" id="SM00082"/>
    </source>
</evidence>
<dbReference type="PRINTS" id="PR00019">
    <property type="entry name" value="LEURICHRPT"/>
</dbReference>
<dbReference type="InterPro" id="IPR000483">
    <property type="entry name" value="Cys-rich_flank_reg_C"/>
</dbReference>
<evidence type="ECO:0000313" key="17">
    <source>
        <dbReference type="Proteomes" id="UP000008143"/>
    </source>
</evidence>
<dbReference type="PANTHER" id="PTHR24369">
    <property type="entry name" value="ANTIGEN BSP, PUTATIVE-RELATED"/>
    <property type="match status" value="1"/>
</dbReference>
<dbReference type="KEGG" id="xtr:101735010"/>
<proteinExistence type="predicted"/>
<evidence type="ECO:0000313" key="19">
    <source>
        <dbReference type="Xenbase" id="XB-GENE-955337"/>
    </source>
</evidence>
<dbReference type="SMART" id="SM00369">
    <property type="entry name" value="LRR_TYP"/>
    <property type="match status" value="4"/>
</dbReference>
<feature type="transmembrane region" description="Helical" evidence="13">
    <location>
        <begin position="245"/>
        <end position="267"/>
    </location>
</feature>
<dbReference type="Xenbase" id="XB-GENE-955337">
    <property type="gene designation" value="lrrc38"/>
</dbReference>
<protein>
    <submittedName>
        <fullName evidence="16">Leucine rich repeat containing 38</fullName>
    </submittedName>
    <submittedName>
        <fullName evidence="18">Leucine-rich repeat-containing protein 38</fullName>
    </submittedName>
</protein>
<keyword evidence="2" id="KW-0813">Transport</keyword>
<evidence type="ECO:0000256" key="2">
    <source>
        <dbReference type="ARBA" id="ARBA00022448"/>
    </source>
</evidence>
<accession>A0A803J544</accession>
<evidence type="ECO:0000256" key="5">
    <source>
        <dbReference type="ARBA" id="ARBA00022692"/>
    </source>
</evidence>
<reference evidence="16" key="1">
    <citation type="journal article" date="2010" name="Science">
        <title>The genome of the Western clawed frog Xenopus tropicalis.</title>
        <authorList>
            <person name="Hellsten U."/>
            <person name="Harland R.M."/>
            <person name="Gilchrist M.J."/>
            <person name="Hendrix D."/>
            <person name="Jurka J."/>
            <person name="Kapitonov V."/>
            <person name="Ovcharenko I."/>
            <person name="Putnam N.H."/>
            <person name="Shu S."/>
            <person name="Taher L."/>
            <person name="Blitz I.L."/>
            <person name="Blumberg B."/>
            <person name="Dichmann D.S."/>
            <person name="Dubchak I."/>
            <person name="Amaya E."/>
            <person name="Detter J.C."/>
            <person name="Fletcher R."/>
            <person name="Gerhard D.S."/>
            <person name="Goodstein D."/>
            <person name="Graves T."/>
            <person name="Grigoriev I.V."/>
            <person name="Grimwood J."/>
            <person name="Kawashima T."/>
            <person name="Lindquist E."/>
            <person name="Lucas S.M."/>
            <person name="Mead P.E."/>
            <person name="Mitros T."/>
            <person name="Ogino H."/>
            <person name="Ohta Y."/>
            <person name="Poliakov A.V."/>
            <person name="Pollet N."/>
            <person name="Robert J."/>
            <person name="Salamov A."/>
            <person name="Sater A.K."/>
            <person name="Schmutz J."/>
            <person name="Terry A."/>
            <person name="Vize P.D."/>
            <person name="Warren W.C."/>
            <person name="Wells D."/>
            <person name="Wills A."/>
            <person name="Wilson R.K."/>
            <person name="Zimmerman L.B."/>
            <person name="Zorn A.M."/>
            <person name="Grainger R."/>
            <person name="Grammer T."/>
            <person name="Khokha M.K."/>
            <person name="Richardson P.M."/>
            <person name="Rokhsar D.S."/>
        </authorList>
    </citation>
    <scope>NUCLEOTIDE SEQUENCE [LARGE SCALE GENOMIC DNA]</scope>
    <source>
        <strain evidence="16">Nigerian</strain>
    </source>
</reference>
<evidence type="ECO:0000256" key="10">
    <source>
        <dbReference type="ARBA" id="ARBA00023136"/>
    </source>
</evidence>
<feature type="chain" id="PRO_5044662768" evidence="14">
    <location>
        <begin position="25"/>
        <end position="287"/>
    </location>
</feature>
<comment type="subcellular location">
    <subcellularLocation>
        <location evidence="1">Cell membrane</location>
        <topology evidence="1">Single-pass membrane protein</topology>
    </subcellularLocation>
</comment>
<keyword evidence="12" id="KW-0407">Ion channel</keyword>
<keyword evidence="10 13" id="KW-0472">Membrane</keyword>
<organism evidence="16">
    <name type="scientific">Xenopus tropicalis</name>
    <name type="common">Western clawed frog</name>
    <name type="synonym">Silurana tropicalis</name>
    <dbReference type="NCBI Taxonomy" id="8364"/>
    <lineage>
        <taxon>Eukaryota</taxon>
        <taxon>Metazoa</taxon>
        <taxon>Chordata</taxon>
        <taxon>Craniata</taxon>
        <taxon>Vertebrata</taxon>
        <taxon>Euteleostomi</taxon>
        <taxon>Amphibia</taxon>
        <taxon>Batrachia</taxon>
        <taxon>Anura</taxon>
        <taxon>Pipoidea</taxon>
        <taxon>Pipidae</taxon>
        <taxon>Xenopodinae</taxon>
        <taxon>Xenopus</taxon>
        <taxon>Silurana</taxon>
    </lineage>
</organism>
<feature type="domain" description="LRRCT" evidence="15">
    <location>
        <begin position="185"/>
        <end position="237"/>
    </location>
</feature>
<keyword evidence="5 13" id="KW-0812">Transmembrane</keyword>
<dbReference type="RefSeq" id="XP_031762469.1">
    <property type="nucleotide sequence ID" value="XM_031906609.1"/>
</dbReference>
<dbReference type="OrthoDB" id="5954366at2759"/>
<keyword evidence="4" id="KW-0433">Leucine-rich repeat</keyword>
<dbReference type="Proteomes" id="UP000008143">
    <property type="component" value="Chromosome 7"/>
</dbReference>
<reference evidence="16" key="2">
    <citation type="submission" date="2021-03" db="UniProtKB">
        <authorList>
            <consortium name="Ensembl"/>
        </authorList>
    </citation>
    <scope>IDENTIFICATION</scope>
</reference>
<reference evidence="18" key="3">
    <citation type="submission" date="2025-04" db="UniProtKB">
        <authorList>
            <consortium name="RefSeq"/>
        </authorList>
    </citation>
    <scope>IDENTIFICATION</scope>
    <source>
        <strain evidence="18">Nigerian</strain>
        <tissue evidence="18">Liver and blood</tissue>
    </source>
</reference>
<evidence type="ECO:0000256" key="7">
    <source>
        <dbReference type="ARBA" id="ARBA00022737"/>
    </source>
</evidence>
<feature type="signal peptide" evidence="14">
    <location>
        <begin position="1"/>
        <end position="24"/>
    </location>
</feature>
<dbReference type="Pfam" id="PF13855">
    <property type="entry name" value="LRR_8"/>
    <property type="match status" value="2"/>
</dbReference>
<dbReference type="InterPro" id="IPR001611">
    <property type="entry name" value="Leu-rich_rpt"/>
</dbReference>
<evidence type="ECO:0000256" key="1">
    <source>
        <dbReference type="ARBA" id="ARBA00004162"/>
    </source>
</evidence>
<dbReference type="Gene3D" id="3.80.10.10">
    <property type="entry name" value="Ribonuclease Inhibitor"/>
    <property type="match status" value="2"/>
</dbReference>
<evidence type="ECO:0000256" key="4">
    <source>
        <dbReference type="ARBA" id="ARBA00022614"/>
    </source>
</evidence>
<dbReference type="FunFam" id="3.80.10.10:FF:000015">
    <property type="entry name" value="Leucine rich repeat containing 38"/>
    <property type="match status" value="1"/>
</dbReference>
<keyword evidence="9" id="KW-0406">Ion transport</keyword>
<keyword evidence="7" id="KW-0677">Repeat</keyword>
<name>A0A803J544_XENTR</name>
<dbReference type="CTD" id="126755"/>
<dbReference type="OMA" id="VNCFQRC"/>
<evidence type="ECO:0000256" key="11">
    <source>
        <dbReference type="ARBA" id="ARBA00023157"/>
    </source>
</evidence>
<sequence length="287" mass="32291">MLPCFPILISPLFCFCCLLMLPLGLLCPSACVCMDYHTIDCRDQGLPSLPSSFPLDVRKLLAANNHIQTIPADLLLFYGDLIYLDLKNNSLTSLEEGTFSSSSRLLFLDLSYNNLTQLDAGTFKSAEKLIKLYLGNNNLSEVHEAAFESLSSLQVLELHNNNLQSLSVTALEALTSLRTIRLDGNPWICDCDFANLFFWIDENAQKLQKGVEEIQCILEDRKIFLHELSDISFRECKYRLSTIDFLIIFLSGVAVSIAAIFSSFFLATTVHCFQRCAPSKEDEDEDE</sequence>
<evidence type="ECO:0000256" key="8">
    <source>
        <dbReference type="ARBA" id="ARBA00022989"/>
    </source>
</evidence>
<evidence type="ECO:0000256" key="14">
    <source>
        <dbReference type="SAM" id="SignalP"/>
    </source>
</evidence>
<dbReference type="AGR" id="Xenbase:XB-GENE-955337"/>
<dbReference type="PROSITE" id="PS51450">
    <property type="entry name" value="LRR"/>
    <property type="match status" value="1"/>
</dbReference>
<dbReference type="PANTHER" id="PTHR24369:SF213">
    <property type="entry name" value="INSULIN LIKE GROWTH FACTOR BINDING PROTEIN ACID LABILE SUBUNIT"/>
    <property type="match status" value="1"/>
</dbReference>
<evidence type="ECO:0000256" key="3">
    <source>
        <dbReference type="ARBA" id="ARBA00022475"/>
    </source>
</evidence>
<dbReference type="InterPro" id="IPR032675">
    <property type="entry name" value="LRR_dom_sf"/>
</dbReference>
<dbReference type="SUPFAM" id="SSF52058">
    <property type="entry name" value="L domain-like"/>
    <property type="match status" value="1"/>
</dbReference>
<dbReference type="GO" id="GO:0005886">
    <property type="term" value="C:plasma membrane"/>
    <property type="evidence" value="ECO:0000318"/>
    <property type="project" value="GO_Central"/>
</dbReference>
<evidence type="ECO:0000256" key="9">
    <source>
        <dbReference type="ARBA" id="ARBA00023065"/>
    </source>
</evidence>
<evidence type="ECO:0000313" key="16">
    <source>
        <dbReference type="Ensembl" id="ENSXETP00000102939"/>
    </source>
</evidence>
<keyword evidence="11" id="KW-1015">Disulfide bond</keyword>
<dbReference type="AlphaFoldDB" id="A0A803J544"/>
<keyword evidence="6 14" id="KW-0732">Signal</keyword>
<keyword evidence="3" id="KW-1003">Cell membrane</keyword>
<evidence type="ECO:0000256" key="13">
    <source>
        <dbReference type="SAM" id="Phobius"/>
    </source>
</evidence>
<dbReference type="InterPro" id="IPR050541">
    <property type="entry name" value="LRR_TM_domain-containing"/>
</dbReference>
<evidence type="ECO:0000256" key="6">
    <source>
        <dbReference type="ARBA" id="ARBA00022729"/>
    </source>
</evidence>
<dbReference type="InterPro" id="IPR003591">
    <property type="entry name" value="Leu-rich_rpt_typical-subtyp"/>
</dbReference>
<keyword evidence="8 13" id="KW-1133">Transmembrane helix</keyword>
<keyword evidence="17" id="KW-1185">Reference proteome</keyword>
<dbReference type="GeneID" id="101735010"/>
<evidence type="ECO:0000256" key="12">
    <source>
        <dbReference type="ARBA" id="ARBA00023303"/>
    </source>
</evidence>
<dbReference type="GO" id="GO:0071805">
    <property type="term" value="P:potassium ion transmembrane transport"/>
    <property type="evidence" value="ECO:0007669"/>
    <property type="project" value="UniProtKB-ARBA"/>
</dbReference>
<evidence type="ECO:0000313" key="18">
    <source>
        <dbReference type="RefSeq" id="XP_031762469.1"/>
    </source>
</evidence>